<organism evidence="1 2">
    <name type="scientific">Ficus carica</name>
    <name type="common">Common fig</name>
    <dbReference type="NCBI Taxonomy" id="3494"/>
    <lineage>
        <taxon>Eukaryota</taxon>
        <taxon>Viridiplantae</taxon>
        <taxon>Streptophyta</taxon>
        <taxon>Embryophyta</taxon>
        <taxon>Tracheophyta</taxon>
        <taxon>Spermatophyta</taxon>
        <taxon>Magnoliopsida</taxon>
        <taxon>eudicotyledons</taxon>
        <taxon>Gunneridae</taxon>
        <taxon>Pentapetalae</taxon>
        <taxon>rosids</taxon>
        <taxon>fabids</taxon>
        <taxon>Rosales</taxon>
        <taxon>Moraceae</taxon>
        <taxon>Ficeae</taxon>
        <taxon>Ficus</taxon>
    </lineage>
</organism>
<name>A0AA88J8S6_FICCA</name>
<reference evidence="1" key="1">
    <citation type="submission" date="2023-07" db="EMBL/GenBank/DDBJ databases">
        <title>draft genome sequence of fig (Ficus carica).</title>
        <authorList>
            <person name="Takahashi T."/>
            <person name="Nishimura K."/>
        </authorList>
    </citation>
    <scope>NUCLEOTIDE SEQUENCE</scope>
</reference>
<dbReference type="AlphaFoldDB" id="A0AA88J8S6"/>
<proteinExistence type="predicted"/>
<evidence type="ECO:0000313" key="1">
    <source>
        <dbReference type="EMBL" id="GMN64041.1"/>
    </source>
</evidence>
<dbReference type="EMBL" id="BTGU01000166">
    <property type="protein sequence ID" value="GMN64041.1"/>
    <property type="molecule type" value="Genomic_DNA"/>
</dbReference>
<accession>A0AA88J8S6</accession>
<dbReference type="Proteomes" id="UP001187192">
    <property type="component" value="Unassembled WGS sequence"/>
</dbReference>
<evidence type="ECO:0000313" key="2">
    <source>
        <dbReference type="Proteomes" id="UP001187192"/>
    </source>
</evidence>
<keyword evidence="2" id="KW-1185">Reference proteome</keyword>
<gene>
    <name evidence="1" type="ORF">TIFTF001_033123</name>
</gene>
<sequence>MRGRARKREGRPGYNFERESCRLYHRMLGGGGGFIEGGEAVAGEIVSLVEVAEVVGVDVGRLCGDVRGS</sequence>
<protein>
    <submittedName>
        <fullName evidence="1">Uncharacterized protein</fullName>
    </submittedName>
</protein>
<comment type="caution">
    <text evidence="1">The sequence shown here is derived from an EMBL/GenBank/DDBJ whole genome shotgun (WGS) entry which is preliminary data.</text>
</comment>